<dbReference type="Gene3D" id="3.90.550.10">
    <property type="entry name" value="Spore Coat Polysaccharide Biosynthesis Protein SpsA, Chain A"/>
    <property type="match status" value="1"/>
</dbReference>
<organism evidence="6 7">
    <name type="scientific">Desulfonema magnum</name>
    <dbReference type="NCBI Taxonomy" id="45655"/>
    <lineage>
        <taxon>Bacteria</taxon>
        <taxon>Pseudomonadati</taxon>
        <taxon>Thermodesulfobacteriota</taxon>
        <taxon>Desulfobacteria</taxon>
        <taxon>Desulfobacterales</taxon>
        <taxon>Desulfococcaceae</taxon>
        <taxon>Desulfonema</taxon>
    </lineage>
</organism>
<evidence type="ECO:0000313" key="7">
    <source>
        <dbReference type="Proteomes" id="UP000663722"/>
    </source>
</evidence>
<dbReference type="RefSeq" id="WP_207679475.1">
    <property type="nucleotide sequence ID" value="NZ_CP061800.1"/>
</dbReference>
<dbReference type="GO" id="GO:0016757">
    <property type="term" value="F:glycosyltransferase activity"/>
    <property type="evidence" value="ECO:0007669"/>
    <property type="project" value="UniProtKB-KW"/>
</dbReference>
<feature type="transmembrane region" description="Helical" evidence="4">
    <location>
        <begin position="6"/>
        <end position="28"/>
    </location>
</feature>
<evidence type="ECO:0000256" key="3">
    <source>
        <dbReference type="ARBA" id="ARBA00022679"/>
    </source>
</evidence>
<comment type="similarity">
    <text evidence="1">Belongs to the glycosyltransferase 2 family.</text>
</comment>
<evidence type="ECO:0000256" key="1">
    <source>
        <dbReference type="ARBA" id="ARBA00006739"/>
    </source>
</evidence>
<evidence type="ECO:0000256" key="2">
    <source>
        <dbReference type="ARBA" id="ARBA00022676"/>
    </source>
</evidence>
<keyword evidence="4" id="KW-0812">Transmembrane</keyword>
<dbReference type="PANTHER" id="PTHR43630">
    <property type="entry name" value="POLY-BETA-1,6-N-ACETYL-D-GLUCOSAMINE SYNTHASE"/>
    <property type="match status" value="1"/>
</dbReference>
<feature type="transmembrane region" description="Helical" evidence="4">
    <location>
        <begin position="316"/>
        <end position="336"/>
    </location>
</feature>
<evidence type="ECO:0000256" key="4">
    <source>
        <dbReference type="SAM" id="Phobius"/>
    </source>
</evidence>
<dbReference type="PANTHER" id="PTHR43630:SF1">
    <property type="entry name" value="POLY-BETA-1,6-N-ACETYL-D-GLUCOSAMINE SYNTHASE"/>
    <property type="match status" value="1"/>
</dbReference>
<feature type="domain" description="Glycosyltransferase 2-like" evidence="5">
    <location>
        <begin position="46"/>
        <end position="208"/>
    </location>
</feature>
<dbReference type="SUPFAM" id="SSF53448">
    <property type="entry name" value="Nucleotide-diphospho-sugar transferases"/>
    <property type="match status" value="1"/>
</dbReference>
<dbReference type="Pfam" id="PF00535">
    <property type="entry name" value="Glycos_transf_2"/>
    <property type="match status" value="1"/>
</dbReference>
<evidence type="ECO:0000259" key="5">
    <source>
        <dbReference type="Pfam" id="PF00535"/>
    </source>
</evidence>
<keyword evidence="4" id="KW-0472">Membrane</keyword>
<proteinExistence type="inferred from homology"/>
<accession>A0A975BU53</accession>
<name>A0A975BU53_9BACT</name>
<reference evidence="6" key="1">
    <citation type="journal article" date="2021" name="Microb. Physiol.">
        <title>Proteogenomic Insights into the Physiology of Marine, Sulfate-Reducing, Filamentous Desulfonema limicola and Desulfonema magnum.</title>
        <authorList>
            <person name="Schnaars V."/>
            <person name="Wohlbrand L."/>
            <person name="Scheve S."/>
            <person name="Hinrichs C."/>
            <person name="Reinhardt R."/>
            <person name="Rabus R."/>
        </authorList>
    </citation>
    <scope>NUCLEOTIDE SEQUENCE</scope>
    <source>
        <strain evidence="6">4be13</strain>
    </source>
</reference>
<keyword evidence="4" id="KW-1133">Transmembrane helix</keyword>
<gene>
    <name evidence="6" type="ORF">dnm_079540</name>
</gene>
<dbReference type="AlphaFoldDB" id="A0A975BU53"/>
<keyword evidence="3" id="KW-0808">Transferase</keyword>
<dbReference type="InterPro" id="IPR029044">
    <property type="entry name" value="Nucleotide-diphossugar_trans"/>
</dbReference>
<dbReference type="CDD" id="cd06439">
    <property type="entry name" value="CESA_like_1"/>
    <property type="match status" value="1"/>
</dbReference>
<keyword evidence="7" id="KW-1185">Reference proteome</keyword>
<feature type="transmembrane region" description="Helical" evidence="4">
    <location>
        <begin position="290"/>
        <end position="309"/>
    </location>
</feature>
<feature type="transmembrane region" description="Helical" evidence="4">
    <location>
        <begin position="348"/>
        <end position="370"/>
    </location>
</feature>
<keyword evidence="2" id="KW-0328">Glycosyltransferase</keyword>
<dbReference type="InterPro" id="IPR001173">
    <property type="entry name" value="Glyco_trans_2-like"/>
</dbReference>
<evidence type="ECO:0000313" key="6">
    <source>
        <dbReference type="EMBL" id="QTA91880.1"/>
    </source>
</evidence>
<sequence length="394" mass="44782">MIEILFWLFIFSILYTYFGYPALLALLARTRPEPKPYPLTTPSVTLLIPAYNEQAVIAQKIENSLALDYPPRQFQILVVNDGSEDRTAEIVRQYADACVELSHNDIRGGKMAAIQQAMALARGEIIVLTDATNFFERDAIHELVAPFADPDVGVVTGTKSILRGDGALGESEGLYWRYESFILRQETRLGCCTAATGDSMAIRRDLFEAPSHKAIGAIDFHLAMGIIRRGYRVIYASKVPSYERVSVSAKHEMERRSRIIAGRFQAIFMAWKILPLRRPLLVWQIVSHKFMRPLVPLFMIGALLTNLMLAARSDTLLIYQVLMIFQCAFYIMAVIGNGIERKNTMGKLLYLPTFLVNSNIAALVGLWRFLRGRQTPLWKRVPRREEETLKYDKK</sequence>
<dbReference type="Proteomes" id="UP000663722">
    <property type="component" value="Chromosome"/>
</dbReference>
<dbReference type="KEGG" id="dmm:dnm_079540"/>
<dbReference type="EMBL" id="CP061800">
    <property type="protein sequence ID" value="QTA91880.1"/>
    <property type="molecule type" value="Genomic_DNA"/>
</dbReference>
<protein>
    <submittedName>
        <fullName evidence="6">Glycosyltransferase</fullName>
    </submittedName>
</protein>